<dbReference type="RefSeq" id="WP_129081244.1">
    <property type="nucleotide sequence ID" value="NZ_CP041070.1"/>
</dbReference>
<keyword evidence="1" id="KW-1133">Transmembrane helix</keyword>
<dbReference type="Proteomes" id="UP000290191">
    <property type="component" value="Unassembled WGS sequence"/>
</dbReference>
<dbReference type="OrthoDB" id="5349156at2"/>
<keyword evidence="1" id="KW-0472">Membrane</keyword>
<keyword evidence="3" id="KW-1185">Reference proteome</keyword>
<evidence type="ECO:0000313" key="3">
    <source>
        <dbReference type="Proteomes" id="UP000290191"/>
    </source>
</evidence>
<dbReference type="EMBL" id="PDKO01000002">
    <property type="protein sequence ID" value="RXJ63875.1"/>
    <property type="molecule type" value="Genomic_DNA"/>
</dbReference>
<accession>A0A4Q0Y326</accession>
<sequence length="176" mass="21375">MRKRKLLSYEAKIILGLIFIIALIFLPFNISEDLIYLETKIENFYNKYINIYPLWAQLSVLFTPFLIYFLIYQIRKNRCSYKEDIIYDMKWKWEWSKDEIVNLQCFCPYCDTELYYDTTKSNYDNLDISKLDFICENCNKVIASIPNRDDALRTSNNIKKEIKRVIRKRINKRVVK</sequence>
<feature type="transmembrane region" description="Helical" evidence="1">
    <location>
        <begin position="12"/>
        <end position="31"/>
    </location>
</feature>
<dbReference type="STRING" id="877500.GCA_000935065_03152"/>
<gene>
    <name evidence="2" type="ORF">CRV06_02725</name>
</gene>
<organism evidence="2 3">
    <name type="scientific">Halarcobacter anaerophilus</name>
    <dbReference type="NCBI Taxonomy" id="877500"/>
    <lineage>
        <taxon>Bacteria</taxon>
        <taxon>Pseudomonadati</taxon>
        <taxon>Campylobacterota</taxon>
        <taxon>Epsilonproteobacteria</taxon>
        <taxon>Campylobacterales</taxon>
        <taxon>Arcobacteraceae</taxon>
        <taxon>Halarcobacter</taxon>
    </lineage>
</organism>
<name>A0A4Q0Y326_9BACT</name>
<proteinExistence type="predicted"/>
<evidence type="ECO:0000313" key="2">
    <source>
        <dbReference type="EMBL" id="RXJ63875.1"/>
    </source>
</evidence>
<comment type="caution">
    <text evidence="2">The sequence shown here is derived from an EMBL/GenBank/DDBJ whole genome shotgun (WGS) entry which is preliminary data.</text>
</comment>
<feature type="transmembrane region" description="Helical" evidence="1">
    <location>
        <begin position="51"/>
        <end position="72"/>
    </location>
</feature>
<dbReference type="AlphaFoldDB" id="A0A4Q0Y326"/>
<protein>
    <submittedName>
        <fullName evidence="2">Uncharacterized protein</fullName>
    </submittedName>
</protein>
<keyword evidence="1" id="KW-0812">Transmembrane</keyword>
<evidence type="ECO:0000256" key="1">
    <source>
        <dbReference type="SAM" id="Phobius"/>
    </source>
</evidence>
<reference evidence="2 3" key="1">
    <citation type="submission" date="2017-10" db="EMBL/GenBank/DDBJ databases">
        <title>Genomics of the genus Arcobacter.</title>
        <authorList>
            <person name="Perez-Cataluna A."/>
            <person name="Figueras M.J."/>
        </authorList>
    </citation>
    <scope>NUCLEOTIDE SEQUENCE [LARGE SCALE GENOMIC DNA]</scope>
    <source>
        <strain evidence="2 3">DSM 24636</strain>
    </source>
</reference>